<feature type="chain" id="PRO_5017658246" description="Copper-binding protein MbnP-like domain-containing protein" evidence="1">
    <location>
        <begin position="22"/>
        <end position="246"/>
    </location>
</feature>
<dbReference type="PROSITE" id="PS51257">
    <property type="entry name" value="PROKAR_LIPOPROTEIN"/>
    <property type="match status" value="1"/>
</dbReference>
<dbReference type="EMBL" id="QRGR01000016">
    <property type="protein sequence ID" value="RDV14296.1"/>
    <property type="molecule type" value="Genomic_DNA"/>
</dbReference>
<comment type="caution">
    <text evidence="3">The sequence shown here is derived from an EMBL/GenBank/DDBJ whole genome shotgun (WGS) entry which is preliminary data.</text>
</comment>
<keyword evidence="4" id="KW-1185">Reference proteome</keyword>
<evidence type="ECO:0000259" key="2">
    <source>
        <dbReference type="Pfam" id="PF20243"/>
    </source>
</evidence>
<dbReference type="RefSeq" id="WP_115566453.1">
    <property type="nucleotide sequence ID" value="NZ_QRGR01000016.1"/>
</dbReference>
<name>A0A3D8LAF2_9BACT</name>
<keyword evidence="1" id="KW-0732">Signal</keyword>
<reference evidence="4" key="1">
    <citation type="submission" date="2018-08" db="EMBL/GenBank/DDBJ databases">
        <authorList>
            <person name="Liu Z.-W."/>
            <person name="Du Z.-J."/>
        </authorList>
    </citation>
    <scope>NUCLEOTIDE SEQUENCE [LARGE SCALE GENOMIC DNA]</scope>
    <source>
        <strain evidence="4">H4X</strain>
    </source>
</reference>
<feature type="domain" description="Copper-binding protein MbnP-like" evidence="2">
    <location>
        <begin position="31"/>
        <end position="218"/>
    </location>
</feature>
<gene>
    <name evidence="3" type="ORF">DXT99_15325</name>
</gene>
<dbReference type="OrthoDB" id="1422031at2"/>
<dbReference type="InterPro" id="IPR046863">
    <property type="entry name" value="MbnP-like_dom"/>
</dbReference>
<evidence type="ECO:0000256" key="1">
    <source>
        <dbReference type="SAM" id="SignalP"/>
    </source>
</evidence>
<organism evidence="3 4">
    <name type="scientific">Pontibacter diazotrophicus</name>
    <dbReference type="NCBI Taxonomy" id="1400979"/>
    <lineage>
        <taxon>Bacteria</taxon>
        <taxon>Pseudomonadati</taxon>
        <taxon>Bacteroidota</taxon>
        <taxon>Cytophagia</taxon>
        <taxon>Cytophagales</taxon>
        <taxon>Hymenobacteraceae</taxon>
        <taxon>Pontibacter</taxon>
    </lineage>
</organism>
<accession>A0A3D8LAF2</accession>
<dbReference type="AlphaFoldDB" id="A0A3D8LAF2"/>
<protein>
    <recommendedName>
        <fullName evidence="2">Copper-binding protein MbnP-like domain-containing protein</fullName>
    </recommendedName>
</protein>
<evidence type="ECO:0000313" key="3">
    <source>
        <dbReference type="EMBL" id="RDV14296.1"/>
    </source>
</evidence>
<dbReference type="Pfam" id="PF20243">
    <property type="entry name" value="MbnP"/>
    <property type="match status" value="1"/>
</dbReference>
<proteinExistence type="predicted"/>
<dbReference type="Proteomes" id="UP000256708">
    <property type="component" value="Unassembled WGS sequence"/>
</dbReference>
<feature type="signal peptide" evidence="1">
    <location>
        <begin position="1"/>
        <end position="21"/>
    </location>
</feature>
<evidence type="ECO:0000313" key="4">
    <source>
        <dbReference type="Proteomes" id="UP000256708"/>
    </source>
</evidence>
<sequence>MKNTLIWLLFLVLALPLLLTACSDEDDTPATGNLQVNIQNMVGTAPLQLDEGTYTSPAGDTYSVSNFKYYISNVKLISSNGQATFAEPESYHLIAQGGKTAFELKDIPVGTYDKIELAIGVDEAHNHSTDQPGDLDPSNEMVWDWDTGYKFLSLVGAYTGDTESGALVFHVGGDANYKILTLNLPKAINLREQATFELSLQADVNELFQGPHTIDFDEMNSGGHGAGPSMVAENYSNGFLKVVEVK</sequence>